<sequence length="51" mass="5786">MTENQKNEYDVQVQKLKLKRQAIESITLLAVTVVFVAAIIVILAMKWGVLK</sequence>
<protein>
    <recommendedName>
        <fullName evidence="4">Phage protein</fullName>
    </recommendedName>
</protein>
<evidence type="ECO:0000313" key="3">
    <source>
        <dbReference type="Proteomes" id="UP000663954"/>
    </source>
</evidence>
<dbReference type="RefSeq" id="WP_207973984.1">
    <property type="nucleotide sequence ID" value="NZ_CP071770.1"/>
</dbReference>
<dbReference type="Proteomes" id="UP000663954">
    <property type="component" value="Chromosome"/>
</dbReference>
<accession>A0ABX7TG82</accession>
<dbReference type="EMBL" id="CP071770">
    <property type="protein sequence ID" value="QTD62670.1"/>
    <property type="molecule type" value="Genomic_DNA"/>
</dbReference>
<keyword evidence="1" id="KW-0472">Membrane</keyword>
<keyword evidence="3" id="KW-1185">Reference proteome</keyword>
<evidence type="ECO:0000313" key="2">
    <source>
        <dbReference type="EMBL" id="QTD62670.1"/>
    </source>
</evidence>
<gene>
    <name evidence="2" type="ORF">J4G45_05810</name>
</gene>
<reference evidence="2 3" key="1">
    <citation type="journal article" date="2020" name="Front. Cell. Infect. Microbiol.">
        <title>Characterization of Three Porcine Acinetobacter towneri Strains Co-Harboring tet(X3) and bla OXA-58.</title>
        <authorList>
            <person name="Ma J."/>
            <person name="Wang J."/>
            <person name="Feng J."/>
            <person name="Liu Y."/>
            <person name="Yang B."/>
            <person name="Li R."/>
            <person name="Bai L."/>
            <person name="He T."/>
            <person name="Wang X."/>
            <person name="Yang Z."/>
        </authorList>
    </citation>
    <scope>NUCLEOTIDE SEQUENCE [LARGE SCALE GENOMIC DNA]</scope>
    <source>
        <strain evidence="2 3">GX5</strain>
    </source>
</reference>
<organism evidence="2 3">
    <name type="scientific">Acinetobacter towneri</name>
    <dbReference type="NCBI Taxonomy" id="202956"/>
    <lineage>
        <taxon>Bacteria</taxon>
        <taxon>Pseudomonadati</taxon>
        <taxon>Pseudomonadota</taxon>
        <taxon>Gammaproteobacteria</taxon>
        <taxon>Moraxellales</taxon>
        <taxon>Moraxellaceae</taxon>
        <taxon>Acinetobacter</taxon>
    </lineage>
</organism>
<keyword evidence="1" id="KW-0812">Transmembrane</keyword>
<name>A0ABX7TG82_9GAMM</name>
<feature type="transmembrane region" description="Helical" evidence="1">
    <location>
        <begin position="25"/>
        <end position="45"/>
    </location>
</feature>
<evidence type="ECO:0000256" key="1">
    <source>
        <dbReference type="SAM" id="Phobius"/>
    </source>
</evidence>
<proteinExistence type="predicted"/>
<evidence type="ECO:0008006" key="4">
    <source>
        <dbReference type="Google" id="ProtNLM"/>
    </source>
</evidence>
<keyword evidence="1" id="KW-1133">Transmembrane helix</keyword>